<organism evidence="1 2">
    <name type="scientific">Rhodamnia argentea</name>
    <dbReference type="NCBI Taxonomy" id="178133"/>
    <lineage>
        <taxon>Eukaryota</taxon>
        <taxon>Viridiplantae</taxon>
        <taxon>Streptophyta</taxon>
        <taxon>Embryophyta</taxon>
        <taxon>Tracheophyta</taxon>
        <taxon>Spermatophyta</taxon>
        <taxon>Magnoliopsida</taxon>
        <taxon>eudicotyledons</taxon>
        <taxon>Gunneridae</taxon>
        <taxon>Pentapetalae</taxon>
        <taxon>rosids</taxon>
        <taxon>malvids</taxon>
        <taxon>Myrtales</taxon>
        <taxon>Myrtaceae</taxon>
        <taxon>Myrtoideae</taxon>
        <taxon>Myrteae</taxon>
        <taxon>Australasian group</taxon>
        <taxon>Rhodamnia</taxon>
    </lineage>
</organism>
<dbReference type="GeneID" id="115737217"/>
<reference evidence="2" key="1">
    <citation type="submission" date="2025-08" db="UniProtKB">
        <authorList>
            <consortium name="RefSeq"/>
        </authorList>
    </citation>
    <scope>IDENTIFICATION</scope>
    <source>
        <tissue evidence="2">Leaf</tissue>
    </source>
</reference>
<name>A0ABM3HGA7_9MYRT</name>
<dbReference type="Pfam" id="PF14009">
    <property type="entry name" value="PADRE"/>
    <property type="match status" value="1"/>
</dbReference>
<gene>
    <name evidence="2" type="primary">LOC115737217</name>
</gene>
<proteinExistence type="predicted"/>
<accession>A0ABM3HGA7</accession>
<protein>
    <submittedName>
        <fullName evidence="2">Uncharacterized protein LOC115737217</fullName>
    </submittedName>
</protein>
<keyword evidence="1" id="KW-1185">Reference proteome</keyword>
<dbReference type="Proteomes" id="UP000827889">
    <property type="component" value="Chromosome 5"/>
</dbReference>
<dbReference type="InterPro" id="IPR025322">
    <property type="entry name" value="PADRE_dom"/>
</dbReference>
<dbReference type="RefSeq" id="XP_048135641.1">
    <property type="nucleotide sequence ID" value="XM_048279684.1"/>
</dbReference>
<evidence type="ECO:0000313" key="2">
    <source>
        <dbReference type="RefSeq" id="XP_048135641.1"/>
    </source>
</evidence>
<evidence type="ECO:0000313" key="1">
    <source>
        <dbReference type="Proteomes" id="UP000827889"/>
    </source>
</evidence>
<sequence length="168" mass="18241">MGNCAAPHVARNGGLAMTAHHHNWSSSPPSTLKLIHTDGRLQEFTQTIKASHLLSQNPNCFLCSSESMFIDSTVPRIHEEEDLCLGQLYFLLPLSMSRAPLTLRELCLLAIKASAVLESGASLTRGKDAVSSVAEVIRDGTELQPGSTLRDWIRVRDAEGLSCESPCV</sequence>
<dbReference type="PANTHER" id="PTHR33052">
    <property type="entry name" value="DUF4228 DOMAIN PROTEIN-RELATED"/>
    <property type="match status" value="1"/>
</dbReference>